<feature type="domain" description="Glycosyltransferase 2-like" evidence="11">
    <location>
        <begin position="59"/>
        <end position="173"/>
    </location>
</feature>
<proteinExistence type="inferred from homology"/>
<accession>A0A5N0T9W4</accession>
<comment type="similarity">
    <text evidence="8">Belongs to the glycosyltransferase 2 family. CrtQ subfamily.</text>
</comment>
<evidence type="ECO:0000256" key="9">
    <source>
        <dbReference type="ARBA" id="ARBA00040345"/>
    </source>
</evidence>
<feature type="region of interest" description="Disordered" evidence="10">
    <location>
        <begin position="21"/>
        <end position="49"/>
    </location>
</feature>
<dbReference type="EMBL" id="VYUY01000016">
    <property type="protein sequence ID" value="KAA9131752.1"/>
    <property type="molecule type" value="Genomic_DNA"/>
</dbReference>
<evidence type="ECO:0000256" key="8">
    <source>
        <dbReference type="ARBA" id="ARBA00038120"/>
    </source>
</evidence>
<evidence type="ECO:0000313" key="13">
    <source>
        <dbReference type="Proteomes" id="UP000326838"/>
    </source>
</evidence>
<keyword evidence="2" id="KW-1003">Cell membrane</keyword>
<dbReference type="Pfam" id="PF00535">
    <property type="entry name" value="Glycos_transf_2"/>
    <property type="match status" value="1"/>
</dbReference>
<evidence type="ECO:0000256" key="1">
    <source>
        <dbReference type="ARBA" id="ARBA00004236"/>
    </source>
</evidence>
<keyword evidence="4 12" id="KW-0808">Transferase</keyword>
<dbReference type="GO" id="GO:0005886">
    <property type="term" value="C:plasma membrane"/>
    <property type="evidence" value="ECO:0007669"/>
    <property type="project" value="UniProtKB-SubCell"/>
</dbReference>
<name>A0A5N0T9W4_9MICO</name>
<evidence type="ECO:0000256" key="6">
    <source>
        <dbReference type="ARBA" id="ARBA00037281"/>
    </source>
</evidence>
<dbReference type="RefSeq" id="WP_150894445.1">
    <property type="nucleotide sequence ID" value="NZ_VYUY01000016.1"/>
</dbReference>
<dbReference type="PANTHER" id="PTHR43646">
    <property type="entry name" value="GLYCOSYLTRANSFERASE"/>
    <property type="match status" value="1"/>
</dbReference>
<dbReference type="GO" id="GO:0016757">
    <property type="term" value="F:glycosyltransferase activity"/>
    <property type="evidence" value="ECO:0007669"/>
    <property type="project" value="UniProtKB-KW"/>
</dbReference>
<evidence type="ECO:0000256" key="4">
    <source>
        <dbReference type="ARBA" id="ARBA00022679"/>
    </source>
</evidence>
<evidence type="ECO:0000256" key="2">
    <source>
        <dbReference type="ARBA" id="ARBA00022475"/>
    </source>
</evidence>
<evidence type="ECO:0000256" key="5">
    <source>
        <dbReference type="ARBA" id="ARBA00023136"/>
    </source>
</evidence>
<keyword evidence="5" id="KW-0472">Membrane</keyword>
<dbReference type="SUPFAM" id="SSF53448">
    <property type="entry name" value="Nucleotide-diphospho-sugar transferases"/>
    <property type="match status" value="1"/>
</dbReference>
<evidence type="ECO:0000256" key="10">
    <source>
        <dbReference type="SAM" id="MobiDB-lite"/>
    </source>
</evidence>
<dbReference type="Gene3D" id="3.90.550.10">
    <property type="entry name" value="Spore Coat Polysaccharide Biosynthesis Protein SpsA, Chain A"/>
    <property type="match status" value="1"/>
</dbReference>
<keyword evidence="13" id="KW-1185">Reference proteome</keyword>
<protein>
    <recommendedName>
        <fullName evidence="9">4,4'-diaponeurosporenoate glycosyltransferase</fullName>
    </recommendedName>
</protein>
<keyword evidence="3" id="KW-0328">Glycosyltransferase</keyword>
<dbReference type="AlphaFoldDB" id="A0A5N0T9W4"/>
<evidence type="ECO:0000313" key="12">
    <source>
        <dbReference type="EMBL" id="KAA9131752.1"/>
    </source>
</evidence>
<evidence type="ECO:0000256" key="3">
    <source>
        <dbReference type="ARBA" id="ARBA00022676"/>
    </source>
</evidence>
<dbReference type="InterPro" id="IPR029044">
    <property type="entry name" value="Nucleotide-diphossugar_trans"/>
</dbReference>
<dbReference type="Proteomes" id="UP000326838">
    <property type="component" value="Unassembled WGS sequence"/>
</dbReference>
<gene>
    <name evidence="12" type="ORF">F6B40_12210</name>
</gene>
<comment type="subcellular location">
    <subcellularLocation>
        <location evidence="1">Cell membrane</location>
    </subcellularLocation>
</comment>
<sequence length="331" mass="35605">MAVASATARFGTRALWGPRTGFRDAQSADGDPVPDGAVTATAPPLRRESFSERPVQGAVIIPAHNESAVIARSLRCLRSLAVQDGVEVIVACNGCTDDTARIARGFAGVQVVETDVASKTAALNLGDRIATVWPRLYLDADIEIEPSAVVAVFDALAAPGILAARPQFVYDLQGATFPVRAYYRARNRIGGPPRMWGAGGYAASEEGHRRFGSFASVTADDSWFDEQFSESEKVVVATAPLRVRTPRNRADLIAVLTRQRRGYRELGVASSAAARLPALLRGIRGPRSAVDAAWYVVLTVMAWRRAAITMRTGTPGWERDASTRRGEEVSP</sequence>
<evidence type="ECO:0000256" key="7">
    <source>
        <dbReference type="ARBA" id="ARBA00037904"/>
    </source>
</evidence>
<dbReference type="InterPro" id="IPR001173">
    <property type="entry name" value="Glyco_trans_2-like"/>
</dbReference>
<comment type="pathway">
    <text evidence="7">Carotenoid biosynthesis; staphyloxanthin biosynthesis; staphyloxanthin from farnesyl diphosphate: step 4/5.</text>
</comment>
<evidence type="ECO:0000259" key="11">
    <source>
        <dbReference type="Pfam" id="PF00535"/>
    </source>
</evidence>
<comment type="caution">
    <text evidence="12">The sequence shown here is derived from an EMBL/GenBank/DDBJ whole genome shotgun (WGS) entry which is preliminary data.</text>
</comment>
<organism evidence="12 13">
    <name type="scientific">Microbacterium caowuchunii</name>
    <dbReference type="NCBI Taxonomy" id="2614638"/>
    <lineage>
        <taxon>Bacteria</taxon>
        <taxon>Bacillati</taxon>
        <taxon>Actinomycetota</taxon>
        <taxon>Actinomycetes</taxon>
        <taxon>Micrococcales</taxon>
        <taxon>Microbacteriaceae</taxon>
        <taxon>Microbacterium</taxon>
    </lineage>
</organism>
<reference evidence="13" key="1">
    <citation type="submission" date="2019-09" db="EMBL/GenBank/DDBJ databases">
        <title>Mumia zhuanghuii sp. nov. isolated from the intestinal contents of plateau pika (Ochotona curzoniae) in the Qinghai-Tibet plateau of China.</title>
        <authorList>
            <person name="Tian Z."/>
        </authorList>
    </citation>
    <scope>NUCLEOTIDE SEQUENCE [LARGE SCALE GENOMIC DNA]</scope>
    <source>
        <strain evidence="13">L-033</strain>
    </source>
</reference>
<dbReference type="PANTHER" id="PTHR43646:SF2">
    <property type="entry name" value="GLYCOSYLTRANSFERASE 2-LIKE DOMAIN-CONTAINING PROTEIN"/>
    <property type="match status" value="1"/>
</dbReference>
<comment type="function">
    <text evidence="6">Catalyzes the glycosylation of 4,4'-diaponeurosporenoate, i.e. the esterification of glucose at the C1'' position with the carboxyl group of 4,4'-diaponeurosporenic acid, to form glycosyl-4,4'-diaponeurosporenoate. This is a step in the biosynthesis of staphyloxanthin, an orange pigment present in most staphylococci strains.</text>
</comment>